<name>A0A7X6DHZ6_9BURK</name>
<organism evidence="3 4">
    <name type="scientific">Ramlibacter lithotrophicus</name>
    <dbReference type="NCBI Taxonomy" id="2606681"/>
    <lineage>
        <taxon>Bacteria</taxon>
        <taxon>Pseudomonadati</taxon>
        <taxon>Pseudomonadota</taxon>
        <taxon>Betaproteobacteria</taxon>
        <taxon>Burkholderiales</taxon>
        <taxon>Comamonadaceae</taxon>
        <taxon>Ramlibacter</taxon>
    </lineage>
</organism>
<evidence type="ECO:0000256" key="1">
    <source>
        <dbReference type="SAM" id="SignalP"/>
    </source>
</evidence>
<feature type="domain" description="Thioredoxin-like fold" evidence="2">
    <location>
        <begin position="59"/>
        <end position="189"/>
    </location>
</feature>
<feature type="signal peptide" evidence="1">
    <location>
        <begin position="1"/>
        <end position="23"/>
    </location>
</feature>
<evidence type="ECO:0000259" key="2">
    <source>
        <dbReference type="Pfam" id="PF13098"/>
    </source>
</evidence>
<dbReference type="SUPFAM" id="SSF52833">
    <property type="entry name" value="Thioredoxin-like"/>
    <property type="match status" value="1"/>
</dbReference>
<reference evidence="3 4" key="1">
    <citation type="journal article" date="2020" name="Nature">
        <title>Bacterial chemolithoautotrophy via manganese oxidation.</title>
        <authorList>
            <person name="Yu H."/>
            <person name="Leadbetter J.R."/>
        </authorList>
    </citation>
    <scope>NUCLEOTIDE SEQUENCE [LARGE SCALE GENOMIC DNA]</scope>
    <source>
        <strain evidence="3 4">RBP-1</strain>
    </source>
</reference>
<dbReference type="AlphaFoldDB" id="A0A7X6DHZ6"/>
<sequence length="196" mass="20015">MKLLKFAGALLAAAMLLAGCKDAAAPAEPAAAPAAKTPVTTAAIEAEAKGFVVGTPMATRTVYVFFDPQCPHCAVLWQQAKPLKNQAKFVWIPVAFSGATGMAQGATILAASDPVAKMEENEASILAKTGGITAASGVDAQKEQVKKNTDLLTRMGFASVPSIVALHAQTGQLVTAEGSMPTAELAARLGLQAPAQ</sequence>
<dbReference type="Proteomes" id="UP000521868">
    <property type="component" value="Unassembled WGS sequence"/>
</dbReference>
<dbReference type="InterPro" id="IPR051470">
    <property type="entry name" value="Thiol:disulfide_interchange"/>
</dbReference>
<feature type="chain" id="PRO_5031468157" evidence="1">
    <location>
        <begin position="24"/>
        <end position="196"/>
    </location>
</feature>
<evidence type="ECO:0000313" key="4">
    <source>
        <dbReference type="Proteomes" id="UP000521868"/>
    </source>
</evidence>
<dbReference type="Pfam" id="PF13098">
    <property type="entry name" value="Thioredoxin_2"/>
    <property type="match status" value="1"/>
</dbReference>
<dbReference type="RefSeq" id="WP_168108645.1">
    <property type="nucleotide sequence ID" value="NZ_VTOX01000006.1"/>
</dbReference>
<keyword evidence="1" id="KW-0732">Signal</keyword>
<evidence type="ECO:0000313" key="3">
    <source>
        <dbReference type="EMBL" id="NKE67527.1"/>
    </source>
</evidence>
<comment type="caution">
    <text evidence="3">The sequence shown here is derived from an EMBL/GenBank/DDBJ whole genome shotgun (WGS) entry which is preliminary data.</text>
</comment>
<dbReference type="InterPro" id="IPR036249">
    <property type="entry name" value="Thioredoxin-like_sf"/>
</dbReference>
<gene>
    <name evidence="3" type="ORF">RAMLITH_17010</name>
</gene>
<dbReference type="InterPro" id="IPR012336">
    <property type="entry name" value="Thioredoxin-like_fold"/>
</dbReference>
<dbReference type="Gene3D" id="3.40.30.10">
    <property type="entry name" value="Glutaredoxin"/>
    <property type="match status" value="1"/>
</dbReference>
<dbReference type="PANTHER" id="PTHR35272:SF3">
    <property type="entry name" value="THIOL:DISULFIDE INTERCHANGE PROTEIN DSBC"/>
    <property type="match status" value="1"/>
</dbReference>
<proteinExistence type="predicted"/>
<accession>A0A7X6DHZ6</accession>
<dbReference type="EMBL" id="VTOX01000006">
    <property type="protein sequence ID" value="NKE67527.1"/>
    <property type="molecule type" value="Genomic_DNA"/>
</dbReference>
<keyword evidence="4" id="KW-1185">Reference proteome</keyword>
<dbReference type="PROSITE" id="PS51257">
    <property type="entry name" value="PROKAR_LIPOPROTEIN"/>
    <property type="match status" value="1"/>
</dbReference>
<protein>
    <submittedName>
        <fullName evidence="3">Thioredoxin fold domain-containing protein</fullName>
    </submittedName>
</protein>
<dbReference type="PANTHER" id="PTHR35272">
    <property type="entry name" value="THIOL:DISULFIDE INTERCHANGE PROTEIN DSBC-RELATED"/>
    <property type="match status" value="1"/>
</dbReference>